<organism evidence="2 3">
    <name type="scientific">Neptunomonas qingdaonensis</name>
    <dbReference type="NCBI Taxonomy" id="1045558"/>
    <lineage>
        <taxon>Bacteria</taxon>
        <taxon>Pseudomonadati</taxon>
        <taxon>Pseudomonadota</taxon>
        <taxon>Gammaproteobacteria</taxon>
        <taxon>Oceanospirillales</taxon>
        <taxon>Oceanospirillaceae</taxon>
        <taxon>Neptunomonas</taxon>
    </lineage>
</organism>
<proteinExistence type="predicted"/>
<evidence type="ECO:0000259" key="1">
    <source>
        <dbReference type="PROSITE" id="PS51704"/>
    </source>
</evidence>
<reference evidence="3" key="1">
    <citation type="submission" date="2016-10" db="EMBL/GenBank/DDBJ databases">
        <authorList>
            <person name="Varghese N."/>
            <person name="Submissions S."/>
        </authorList>
    </citation>
    <scope>NUCLEOTIDE SEQUENCE [LARGE SCALE GENOMIC DNA]</scope>
    <source>
        <strain evidence="3">CGMCC 1.10971</strain>
    </source>
</reference>
<dbReference type="InterPro" id="IPR030395">
    <property type="entry name" value="GP_PDE_dom"/>
</dbReference>
<dbReference type="GO" id="GO:0008081">
    <property type="term" value="F:phosphoric diester hydrolase activity"/>
    <property type="evidence" value="ECO:0007669"/>
    <property type="project" value="InterPro"/>
</dbReference>
<dbReference type="PANTHER" id="PTHR46211:SF1">
    <property type="entry name" value="GLYCEROPHOSPHODIESTER PHOSPHODIESTERASE, CYTOPLASMIC"/>
    <property type="match status" value="1"/>
</dbReference>
<protein>
    <submittedName>
        <fullName evidence="2">Glycerophosphoryl diester phosphodiesterase</fullName>
    </submittedName>
</protein>
<dbReference type="EMBL" id="FOOU01000008">
    <property type="protein sequence ID" value="SFG55083.1"/>
    <property type="molecule type" value="Genomic_DNA"/>
</dbReference>
<name>A0A1I2SRB0_9GAMM</name>
<dbReference type="Gene3D" id="3.20.20.190">
    <property type="entry name" value="Phosphatidylinositol (PI) phosphodiesterase"/>
    <property type="match status" value="1"/>
</dbReference>
<dbReference type="SUPFAM" id="SSF51695">
    <property type="entry name" value="PLC-like phosphodiesterases"/>
    <property type="match status" value="1"/>
</dbReference>
<keyword evidence="3" id="KW-1185">Reference proteome</keyword>
<evidence type="ECO:0000313" key="2">
    <source>
        <dbReference type="EMBL" id="SFG55083.1"/>
    </source>
</evidence>
<dbReference type="InterPro" id="IPR017946">
    <property type="entry name" value="PLC-like_Pdiesterase_TIM-brl"/>
</dbReference>
<dbReference type="PROSITE" id="PS51704">
    <property type="entry name" value="GP_PDE"/>
    <property type="match status" value="1"/>
</dbReference>
<dbReference type="STRING" id="1045558.SAMN05216175_108133"/>
<dbReference type="AlphaFoldDB" id="A0A1I2SRB0"/>
<sequence>MKLSAIIGHRGLASLAPENTLASITLAHQHQIEWIEADASILGDDTVVLCHDDTLNRCSNGQGPLLTINKDDLIKLDAGSWFSEEFAAEPMPTLAQALTLLSGFNMGLNLELKAQAGVAPCKTVSLIRPLIRKFWKSNKPLLISSFDHDMLRIYRQQDKQQAIGPLYEQIDDHWHSTLVELNAISLHCDWLHLTPAQAQSIKAAGYQLVVYTCNDPESAQQLRAMGVDSIISDSPHLLGKL</sequence>
<dbReference type="RefSeq" id="WP_090728515.1">
    <property type="nucleotide sequence ID" value="NZ_FOOU01000008.1"/>
</dbReference>
<dbReference type="GO" id="GO:0006629">
    <property type="term" value="P:lipid metabolic process"/>
    <property type="evidence" value="ECO:0007669"/>
    <property type="project" value="InterPro"/>
</dbReference>
<feature type="domain" description="GP-PDE" evidence="1">
    <location>
        <begin position="4"/>
        <end position="241"/>
    </location>
</feature>
<gene>
    <name evidence="2" type="ORF">SAMN05216175_108133</name>
</gene>
<evidence type="ECO:0000313" key="3">
    <source>
        <dbReference type="Proteomes" id="UP000198623"/>
    </source>
</evidence>
<dbReference type="Pfam" id="PF03009">
    <property type="entry name" value="GDPD"/>
    <property type="match status" value="1"/>
</dbReference>
<dbReference type="PANTHER" id="PTHR46211">
    <property type="entry name" value="GLYCEROPHOSPHORYL DIESTER PHOSPHODIESTERASE"/>
    <property type="match status" value="1"/>
</dbReference>
<dbReference type="Proteomes" id="UP000198623">
    <property type="component" value="Unassembled WGS sequence"/>
</dbReference>
<accession>A0A1I2SRB0</accession>
<dbReference type="OrthoDB" id="9795622at2"/>